<dbReference type="OrthoDB" id="182359at2"/>
<evidence type="ECO:0000313" key="5">
    <source>
        <dbReference type="Proteomes" id="UP000334923"/>
    </source>
</evidence>
<keyword evidence="5" id="KW-1185">Reference proteome</keyword>
<dbReference type="SUPFAM" id="SSF56672">
    <property type="entry name" value="DNA/RNA polymerases"/>
    <property type="match status" value="1"/>
</dbReference>
<sequence>MSLEPPLRVRKLQMTLQEKAKASPTYRFYSLYDKLYREDVLAYAWLLCRKNGGVAGVDGQTFERIEEEGVEKWLDRLAEELRHKTYRPQAVRRVWIPKPDGKRRPLGIPTIRDRVAQMAAVLVLSPIFEVDLAEEQYAYREGRSALDAVKKVHALLNMGYTEVIDADLSGYFDSIPHHALMKSLARRISDGVMLALLKAWLEMPVEEEEERGRKRRTTQAKDRGRGTPQGAPISPLLANLYMRRFILGWKRQGWAAKWAAHIVSYADDYVILCRHHAQEAREQMERIMERIGLTVNQEKTRICRVPEQSFDFLGYTFGLCHKPITGHSYLGTQPSKKRVNRLLQSVSEQLRRDTQGSTGEELVSILNRRLRGWANYFCLGSVSRAYRTVDRHVRYRLRRWLCRKHKVLGQGKTQFPHWFLQDKLGLLSLGSLTRSLPWA</sequence>
<evidence type="ECO:0000313" key="4">
    <source>
        <dbReference type="EMBL" id="VVM07628.1"/>
    </source>
</evidence>
<dbReference type="PANTHER" id="PTHR34047">
    <property type="entry name" value="NUCLEAR INTRON MATURASE 1, MITOCHONDRIAL-RELATED"/>
    <property type="match status" value="1"/>
</dbReference>
<evidence type="ECO:0000256" key="1">
    <source>
        <dbReference type="ARBA" id="ARBA00034120"/>
    </source>
</evidence>
<dbReference type="InterPro" id="IPR013597">
    <property type="entry name" value="Mat_intron_G2"/>
</dbReference>
<dbReference type="InterPro" id="IPR030931">
    <property type="entry name" value="Group_II_RT_mat"/>
</dbReference>
<evidence type="ECO:0000259" key="3">
    <source>
        <dbReference type="PROSITE" id="PS50878"/>
    </source>
</evidence>
<gene>
    <name evidence="4" type="primary">ltrA</name>
    <name evidence="4" type="ORF">MAMT_01848</name>
</gene>
<dbReference type="Pfam" id="PF08388">
    <property type="entry name" value="GIIM"/>
    <property type="match status" value="1"/>
</dbReference>
<dbReference type="AlphaFoldDB" id="A0A5E6MDJ7"/>
<dbReference type="NCBIfam" id="TIGR04416">
    <property type="entry name" value="group_II_RT_mat"/>
    <property type="match status" value="1"/>
</dbReference>
<dbReference type="PROSITE" id="PS50878">
    <property type="entry name" value="RT_POL"/>
    <property type="match status" value="1"/>
</dbReference>
<dbReference type="RefSeq" id="WP_142660690.1">
    <property type="nucleotide sequence ID" value="NZ_CABFVA020000107.1"/>
</dbReference>
<dbReference type="InterPro" id="IPR043502">
    <property type="entry name" value="DNA/RNA_pol_sf"/>
</dbReference>
<dbReference type="PANTHER" id="PTHR34047:SF8">
    <property type="entry name" value="PROTEIN YKFC"/>
    <property type="match status" value="1"/>
</dbReference>
<evidence type="ECO:0000256" key="2">
    <source>
        <dbReference type="SAM" id="MobiDB-lite"/>
    </source>
</evidence>
<name>A0A5E6MDJ7_9BACT</name>
<dbReference type="InterPro" id="IPR051083">
    <property type="entry name" value="GrpII_Intron_Splice-Mob/Def"/>
</dbReference>
<dbReference type="CDD" id="cd01651">
    <property type="entry name" value="RT_G2_intron"/>
    <property type="match status" value="1"/>
</dbReference>
<dbReference type="Pfam" id="PF00078">
    <property type="entry name" value="RVT_1"/>
    <property type="match status" value="1"/>
</dbReference>
<dbReference type="Proteomes" id="UP000334923">
    <property type="component" value="Unassembled WGS sequence"/>
</dbReference>
<proteinExistence type="inferred from homology"/>
<accession>A0A5E6MDJ7</accession>
<feature type="domain" description="Reverse transcriptase" evidence="3">
    <location>
        <begin position="77"/>
        <end position="317"/>
    </location>
</feature>
<dbReference type="InterPro" id="IPR000477">
    <property type="entry name" value="RT_dom"/>
</dbReference>
<reference evidence="4 5" key="1">
    <citation type="submission" date="2019-09" db="EMBL/GenBank/DDBJ databases">
        <authorList>
            <person name="Cremers G."/>
        </authorList>
    </citation>
    <scope>NUCLEOTIDE SEQUENCE [LARGE SCALE GENOMIC DNA]</scope>
    <source>
        <strain evidence="4">4A</strain>
    </source>
</reference>
<feature type="region of interest" description="Disordered" evidence="2">
    <location>
        <begin position="208"/>
        <end position="230"/>
    </location>
</feature>
<dbReference type="EMBL" id="CABFVA020000107">
    <property type="protein sequence ID" value="VVM07628.1"/>
    <property type="molecule type" value="Genomic_DNA"/>
</dbReference>
<protein>
    <submittedName>
        <fullName evidence="4">Group II intron-encoded protein LtrA</fullName>
    </submittedName>
</protein>
<organism evidence="4 5">
    <name type="scientific">Methylacidimicrobium tartarophylax</name>
    <dbReference type="NCBI Taxonomy" id="1041768"/>
    <lineage>
        <taxon>Bacteria</taxon>
        <taxon>Pseudomonadati</taxon>
        <taxon>Verrucomicrobiota</taxon>
        <taxon>Methylacidimicrobium</taxon>
    </lineage>
</organism>
<comment type="similarity">
    <text evidence="1">Belongs to the bacterial reverse transcriptase family.</text>
</comment>